<sequence length="149" mass="16405">MSKYIIQIIMAAFGSMGFSIFFNIKRSKLILVTIGGGVTWAVFLAVQYVSQSEVAGLLAASAFASVMAEIFARVLKTPVITLLVPFLIPLIPGGNLYYTMNFFVRGQADEFGRYARWVLQEAGSIAIGIILITSVMQIIGKIQRKFENK</sequence>
<gene>
    <name evidence="10" type="ORF">SAMN02745158_01337</name>
</gene>
<accession>A0A1M4VQB2</accession>
<comment type="subcellular location">
    <subcellularLocation>
        <location evidence="1">Cell membrane</location>
        <topology evidence="1">Multi-pass membrane protein</topology>
    </subcellularLocation>
</comment>
<dbReference type="GO" id="GO:0015744">
    <property type="term" value="P:succinate transport"/>
    <property type="evidence" value="ECO:0007669"/>
    <property type="project" value="TreeGrafter"/>
</dbReference>
<dbReference type="PANTHER" id="PTHR34390:SF1">
    <property type="entry name" value="SUCCINATE TRANSPORTER SUBUNIT YJJB-RELATED"/>
    <property type="match status" value="1"/>
</dbReference>
<feature type="transmembrane region" description="Helical" evidence="8">
    <location>
        <begin position="6"/>
        <end position="22"/>
    </location>
</feature>
<feature type="transmembrane region" description="Helical" evidence="8">
    <location>
        <begin position="29"/>
        <end position="48"/>
    </location>
</feature>
<dbReference type="EMBL" id="FQVI01000004">
    <property type="protein sequence ID" value="SHE71023.1"/>
    <property type="molecule type" value="Genomic_DNA"/>
</dbReference>
<name>A0A1M4VQB2_9CLOT</name>
<keyword evidence="5 8" id="KW-1133">Transmembrane helix</keyword>
<dbReference type="Proteomes" id="UP000184245">
    <property type="component" value="Unassembled WGS sequence"/>
</dbReference>
<feature type="transmembrane region" description="Helical" evidence="8">
    <location>
        <begin position="79"/>
        <end position="98"/>
    </location>
</feature>
<evidence type="ECO:0000313" key="10">
    <source>
        <dbReference type="EMBL" id="SHE71023.1"/>
    </source>
</evidence>
<dbReference type="STRING" id="1122155.SAMN02745158_01337"/>
<evidence type="ECO:0000256" key="7">
    <source>
        <dbReference type="ARBA" id="ARBA00034125"/>
    </source>
</evidence>
<evidence type="ECO:0000256" key="3">
    <source>
        <dbReference type="ARBA" id="ARBA00022519"/>
    </source>
</evidence>
<keyword evidence="2" id="KW-1003">Cell membrane</keyword>
<dbReference type="AlphaFoldDB" id="A0A1M4VQB2"/>
<feature type="transmembrane region" description="Helical" evidence="8">
    <location>
        <begin position="54"/>
        <end position="72"/>
    </location>
</feature>
<reference evidence="10 11" key="1">
    <citation type="submission" date="2016-11" db="EMBL/GenBank/DDBJ databases">
        <authorList>
            <person name="Jaros S."/>
            <person name="Januszkiewicz K."/>
            <person name="Wedrychowicz H."/>
        </authorList>
    </citation>
    <scope>NUCLEOTIDE SEQUENCE [LARGE SCALE GENOMIC DNA]</scope>
    <source>
        <strain evidence="10 11">DSM 17459</strain>
    </source>
</reference>
<keyword evidence="6 8" id="KW-0472">Membrane</keyword>
<keyword evidence="3" id="KW-0997">Cell inner membrane</keyword>
<evidence type="ECO:0000256" key="8">
    <source>
        <dbReference type="SAM" id="Phobius"/>
    </source>
</evidence>
<dbReference type="Pfam" id="PF12821">
    <property type="entry name" value="ThrE_2"/>
    <property type="match status" value="1"/>
</dbReference>
<dbReference type="InterPro" id="IPR024528">
    <property type="entry name" value="ThrE_2"/>
</dbReference>
<keyword evidence="11" id="KW-1185">Reference proteome</keyword>
<evidence type="ECO:0000313" key="11">
    <source>
        <dbReference type="Proteomes" id="UP000184245"/>
    </source>
</evidence>
<dbReference type="PANTHER" id="PTHR34390">
    <property type="entry name" value="UPF0442 PROTEIN YJJB-RELATED"/>
    <property type="match status" value="1"/>
</dbReference>
<evidence type="ECO:0000259" key="9">
    <source>
        <dbReference type="Pfam" id="PF12821"/>
    </source>
</evidence>
<evidence type="ECO:0000256" key="5">
    <source>
        <dbReference type="ARBA" id="ARBA00022989"/>
    </source>
</evidence>
<dbReference type="RefSeq" id="WP_072850153.1">
    <property type="nucleotide sequence ID" value="NZ_FQVI01000004.1"/>
</dbReference>
<evidence type="ECO:0000256" key="6">
    <source>
        <dbReference type="ARBA" id="ARBA00023136"/>
    </source>
</evidence>
<comment type="similarity">
    <text evidence="7">Belongs to the ThrE exporter (TC 2.A.79) family.</text>
</comment>
<keyword evidence="4 8" id="KW-0812">Transmembrane</keyword>
<dbReference type="GO" id="GO:0005886">
    <property type="term" value="C:plasma membrane"/>
    <property type="evidence" value="ECO:0007669"/>
    <property type="project" value="UniProtKB-SubCell"/>
</dbReference>
<evidence type="ECO:0000256" key="1">
    <source>
        <dbReference type="ARBA" id="ARBA00004651"/>
    </source>
</evidence>
<feature type="transmembrane region" description="Helical" evidence="8">
    <location>
        <begin position="118"/>
        <end position="139"/>
    </location>
</feature>
<evidence type="ECO:0000256" key="4">
    <source>
        <dbReference type="ARBA" id="ARBA00022692"/>
    </source>
</evidence>
<evidence type="ECO:0000256" key="2">
    <source>
        <dbReference type="ARBA" id="ARBA00022475"/>
    </source>
</evidence>
<feature type="domain" description="Threonine/Serine exporter ThrE" evidence="9">
    <location>
        <begin position="7"/>
        <end position="135"/>
    </location>
</feature>
<organism evidence="10 11">
    <name type="scientific">Lactonifactor longoviformis DSM 17459</name>
    <dbReference type="NCBI Taxonomy" id="1122155"/>
    <lineage>
        <taxon>Bacteria</taxon>
        <taxon>Bacillati</taxon>
        <taxon>Bacillota</taxon>
        <taxon>Clostridia</taxon>
        <taxon>Eubacteriales</taxon>
        <taxon>Clostridiaceae</taxon>
        <taxon>Lactonifactor</taxon>
    </lineage>
</organism>
<dbReference type="OrthoDB" id="9810047at2"/>
<proteinExistence type="inferred from homology"/>
<protein>
    <submittedName>
        <fullName evidence="10">Uncharacterized membrane protein YjjB, DUF3815 family</fullName>
    </submittedName>
</protein>
<dbReference type="InterPro" id="IPR050539">
    <property type="entry name" value="ThrE_Dicarb/AminoAcid_Exp"/>
</dbReference>